<keyword evidence="3" id="KW-1185">Reference proteome</keyword>
<evidence type="ECO:0000256" key="1">
    <source>
        <dbReference type="SAM" id="Phobius"/>
    </source>
</evidence>
<dbReference type="RefSeq" id="WP_276236628.1">
    <property type="nucleotide sequence ID" value="NZ_CP119989.1"/>
</dbReference>
<reference evidence="2 3" key="1">
    <citation type="journal article" date="2019" name="Int. J. Syst. Evol. Microbiol.">
        <title>The Global Catalogue of Microorganisms (GCM) 10K type strain sequencing project: providing services to taxonomists for standard genome sequencing and annotation.</title>
        <authorList>
            <consortium name="The Broad Institute Genomics Platform"/>
            <consortium name="The Broad Institute Genome Sequencing Center for Infectious Disease"/>
            <person name="Wu L."/>
            <person name="Ma J."/>
        </authorList>
    </citation>
    <scope>NUCLEOTIDE SEQUENCE [LARGE SCALE GENOMIC DNA]</scope>
    <source>
        <strain evidence="2 3">DT55</strain>
    </source>
</reference>
<keyword evidence="1" id="KW-0472">Membrane</keyword>
<feature type="transmembrane region" description="Helical" evidence="1">
    <location>
        <begin position="15"/>
        <end position="38"/>
    </location>
</feature>
<feature type="transmembrane region" description="Helical" evidence="1">
    <location>
        <begin position="153"/>
        <end position="176"/>
    </location>
</feature>
<gene>
    <name evidence="2" type="ORF">ACFQKD_16100</name>
</gene>
<feature type="transmembrane region" description="Helical" evidence="1">
    <location>
        <begin position="107"/>
        <end position="132"/>
    </location>
</feature>
<dbReference type="InterPro" id="IPR025098">
    <property type="entry name" value="DUF4013"/>
</dbReference>
<protein>
    <submittedName>
        <fullName evidence="2">DUF4013 domain-containing protein</fullName>
    </submittedName>
</protein>
<dbReference type="EMBL" id="JBHTAG010000003">
    <property type="protein sequence ID" value="MFC7098829.1"/>
    <property type="molecule type" value="Genomic_DNA"/>
</dbReference>
<evidence type="ECO:0000313" key="2">
    <source>
        <dbReference type="EMBL" id="MFC7098829.1"/>
    </source>
</evidence>
<sequence length="232" mass="23894">MLEDALRYPLNNDDWLATLVIGGLLILTSPLVVPALVLQGYLLRVLRMAVAGEDAAPSFTDWGALIVDGIKLLIVQFVFALVLLVPFGVLFTVVLGGGALIGGDAGAATFGAGAFILAGLLIVGSLLIGYVTPAALTNMAVKGELSAAFEFSVIRTAVFSTDYLVGVLLGAVLAAVIGTVAFIPPIIIGFMIVLFYAQVVSYYCFGRGFAEATGVGRAGDTATATATTTDTL</sequence>
<feature type="transmembrane region" description="Helical" evidence="1">
    <location>
        <begin position="77"/>
        <end position="101"/>
    </location>
</feature>
<accession>A0ABD5WZ57</accession>
<dbReference type="AlphaFoldDB" id="A0ABD5WZ57"/>
<dbReference type="Pfam" id="PF13197">
    <property type="entry name" value="DUF4013"/>
    <property type="match status" value="1"/>
</dbReference>
<keyword evidence="1" id="KW-1133">Transmembrane helix</keyword>
<proteinExistence type="predicted"/>
<dbReference type="GeneID" id="79270235"/>
<keyword evidence="1" id="KW-0812">Transmembrane</keyword>
<feature type="transmembrane region" description="Helical" evidence="1">
    <location>
        <begin position="182"/>
        <end position="205"/>
    </location>
</feature>
<comment type="caution">
    <text evidence="2">The sequence shown here is derived from an EMBL/GenBank/DDBJ whole genome shotgun (WGS) entry which is preliminary data.</text>
</comment>
<dbReference type="Proteomes" id="UP001596388">
    <property type="component" value="Unassembled WGS sequence"/>
</dbReference>
<organism evidence="2 3">
    <name type="scientific">Halobaculum marinum</name>
    <dbReference type="NCBI Taxonomy" id="3031996"/>
    <lineage>
        <taxon>Archaea</taxon>
        <taxon>Methanobacteriati</taxon>
        <taxon>Methanobacteriota</taxon>
        <taxon>Stenosarchaea group</taxon>
        <taxon>Halobacteria</taxon>
        <taxon>Halobacteriales</taxon>
        <taxon>Haloferacaceae</taxon>
        <taxon>Halobaculum</taxon>
    </lineage>
</organism>
<evidence type="ECO:0000313" key="3">
    <source>
        <dbReference type="Proteomes" id="UP001596388"/>
    </source>
</evidence>
<name>A0ABD5WZ57_9EURY</name>